<feature type="transmembrane region" description="Helical" evidence="1">
    <location>
        <begin position="54"/>
        <end position="76"/>
    </location>
</feature>
<gene>
    <name evidence="2" type="ORF">SAMN05216601_105148</name>
</gene>
<evidence type="ECO:0000313" key="2">
    <source>
        <dbReference type="EMBL" id="SFP08094.1"/>
    </source>
</evidence>
<keyword evidence="1" id="KW-0812">Transmembrane</keyword>
<dbReference type="EMBL" id="FOWP01000005">
    <property type="protein sequence ID" value="SFP08094.1"/>
    <property type="molecule type" value="Genomic_DNA"/>
</dbReference>
<name>A0A1I5MES9_9GAMM</name>
<feature type="transmembrane region" description="Helical" evidence="1">
    <location>
        <begin position="21"/>
        <end position="42"/>
    </location>
</feature>
<dbReference type="Proteomes" id="UP000182400">
    <property type="component" value="Unassembled WGS sequence"/>
</dbReference>
<evidence type="ECO:0000313" key="3">
    <source>
        <dbReference type="Proteomes" id="UP000182400"/>
    </source>
</evidence>
<accession>A0A1I5MES9</accession>
<reference evidence="2 3" key="1">
    <citation type="submission" date="2016-10" db="EMBL/GenBank/DDBJ databases">
        <authorList>
            <person name="de Groot N.N."/>
        </authorList>
    </citation>
    <scope>NUCLEOTIDE SEQUENCE [LARGE SCALE GENOMIC DNA]</scope>
    <source>
        <strain evidence="2 3">CCUG 59231</strain>
    </source>
</reference>
<protein>
    <submittedName>
        <fullName evidence="2">Uncharacterized protein</fullName>
    </submittedName>
</protein>
<feature type="transmembrane region" description="Helical" evidence="1">
    <location>
        <begin position="109"/>
        <end position="127"/>
    </location>
</feature>
<proteinExistence type="predicted"/>
<sequence length="152" mass="17204">MNGAHKEVNQSLDFLTILRRHFPVFIAAFFLALFSLAVSQILLLEFYPPSLDDYGIYMMLGSCGISLYLCGANLLVIRGRPWAVWLVVAAMAVCMLVVLVHWGRRAPDVMYSIGLLLPLAALLTLNSKRYRAMLVAMVEIRGQRAAWRKRFK</sequence>
<organism evidence="2 3">
    <name type="scientific">Ectopseudomonas composti</name>
    <dbReference type="NCBI Taxonomy" id="658457"/>
    <lineage>
        <taxon>Bacteria</taxon>
        <taxon>Pseudomonadati</taxon>
        <taxon>Pseudomonadota</taxon>
        <taxon>Gammaproteobacteria</taxon>
        <taxon>Pseudomonadales</taxon>
        <taxon>Pseudomonadaceae</taxon>
        <taxon>Ectopseudomonas</taxon>
    </lineage>
</organism>
<keyword evidence="1" id="KW-1133">Transmembrane helix</keyword>
<keyword evidence="1" id="KW-0472">Membrane</keyword>
<evidence type="ECO:0000256" key="1">
    <source>
        <dbReference type="SAM" id="Phobius"/>
    </source>
</evidence>
<feature type="transmembrane region" description="Helical" evidence="1">
    <location>
        <begin position="83"/>
        <end position="103"/>
    </location>
</feature>
<dbReference type="AlphaFoldDB" id="A0A1I5MES9"/>